<sequence length="429" mass="45531">MLYTKNMHIQSIIEVNALNHRVVITGMGVVTSLGKDLESLWSNLVAGKSGVSQIESFDVSDYNTRIAASVKDFDAEEYIDRKEMRKMDRFVQFAAAAGVMALQNSGLDISKDSDPERVGVIIGSGIGGLGTWEDQHNILLQKGPKRVSPFFIPMMIANMASGHLSILLGAKGPNSASVSACASGSHAIGDSFRWIQSGEADVMICGGAEATIRPTGVAGFCAMRAMSTRNDEPEKASRPFDTNRDGFVMGEGAGVLVLESLEHAQKRGANIIAEVIGYGLSADAHHMTDPDPDGPARCMKMALRTAGISPEDVDYINAHGTSTGVGDKSETKAIKMALGDHAYKVAVSSTKSMTGHLLGAAGGVEAVICALSLQNQIIPPTINLDEPDVECDLDYVPNIARKADLNVVMSNSFGFGGHNASIILKKYDV</sequence>
<dbReference type="NCBIfam" id="NF005589">
    <property type="entry name" value="PRK07314.1"/>
    <property type="match status" value="1"/>
</dbReference>
<evidence type="ECO:0000256" key="4">
    <source>
        <dbReference type="ARBA" id="ARBA00014657"/>
    </source>
</evidence>
<evidence type="ECO:0000256" key="3">
    <source>
        <dbReference type="ARBA" id="ARBA00012356"/>
    </source>
</evidence>
<dbReference type="InterPro" id="IPR020841">
    <property type="entry name" value="PKS_Beta-ketoAc_synthase_dom"/>
</dbReference>
<comment type="pathway">
    <text evidence="1 14">Lipid metabolism; fatty acid biosynthesis.</text>
</comment>
<evidence type="ECO:0000256" key="2">
    <source>
        <dbReference type="ARBA" id="ARBA00008467"/>
    </source>
</evidence>
<keyword evidence="5 14" id="KW-0444">Lipid biosynthesis</keyword>
<keyword evidence="6 14" id="KW-0808">Transferase</keyword>
<dbReference type="InterPro" id="IPR014030">
    <property type="entry name" value="Ketoacyl_synth_N"/>
</dbReference>
<keyword evidence="10 14" id="KW-0012">Acyltransferase</keyword>
<dbReference type="NCBIfam" id="NF004970">
    <property type="entry name" value="PRK06333.1"/>
    <property type="match status" value="1"/>
</dbReference>
<comment type="catalytic activity">
    <reaction evidence="13 14">
        <text>a fatty acyl-[ACP] + malonyl-[ACP] + H(+) = a 3-oxoacyl-[ACP] + holo-[ACP] + CO2</text>
        <dbReference type="Rhea" id="RHEA:22836"/>
        <dbReference type="Rhea" id="RHEA-COMP:9623"/>
        <dbReference type="Rhea" id="RHEA-COMP:9685"/>
        <dbReference type="Rhea" id="RHEA-COMP:9916"/>
        <dbReference type="Rhea" id="RHEA-COMP:14125"/>
        <dbReference type="ChEBI" id="CHEBI:15378"/>
        <dbReference type="ChEBI" id="CHEBI:16526"/>
        <dbReference type="ChEBI" id="CHEBI:64479"/>
        <dbReference type="ChEBI" id="CHEBI:78449"/>
        <dbReference type="ChEBI" id="CHEBI:78776"/>
        <dbReference type="ChEBI" id="CHEBI:138651"/>
    </reaction>
</comment>
<evidence type="ECO:0000256" key="12">
    <source>
        <dbReference type="ARBA" id="ARBA00047318"/>
    </source>
</evidence>
<evidence type="ECO:0000256" key="8">
    <source>
        <dbReference type="ARBA" id="ARBA00023098"/>
    </source>
</evidence>
<dbReference type="SUPFAM" id="SSF53901">
    <property type="entry name" value="Thiolase-like"/>
    <property type="match status" value="2"/>
</dbReference>
<evidence type="ECO:0000256" key="7">
    <source>
        <dbReference type="ARBA" id="ARBA00022832"/>
    </source>
</evidence>
<dbReference type="Proteomes" id="UP000186666">
    <property type="component" value="Unassembled WGS sequence"/>
</dbReference>
<evidence type="ECO:0000256" key="9">
    <source>
        <dbReference type="ARBA" id="ARBA00023160"/>
    </source>
</evidence>
<comment type="similarity">
    <text evidence="2 14 15">Belongs to the thiolase-like superfamily. Beta-ketoacyl-ACP synthases family.</text>
</comment>
<dbReference type="InterPro" id="IPR017568">
    <property type="entry name" value="3-oxoacyl-ACP_synth-2"/>
</dbReference>
<keyword evidence="9 14" id="KW-0275">Fatty acid biosynthesis</keyword>
<dbReference type="CDD" id="cd00834">
    <property type="entry name" value="KAS_I_II"/>
    <property type="match status" value="1"/>
</dbReference>
<keyword evidence="18" id="KW-1185">Reference proteome</keyword>
<dbReference type="Pfam" id="PF02801">
    <property type="entry name" value="Ketoacyl-synt_C"/>
    <property type="match status" value="1"/>
</dbReference>
<evidence type="ECO:0000313" key="18">
    <source>
        <dbReference type="Proteomes" id="UP000186666"/>
    </source>
</evidence>
<dbReference type="Gene3D" id="3.40.47.10">
    <property type="match status" value="1"/>
</dbReference>
<name>A0ABY1K027_9BACL</name>
<dbReference type="InterPro" id="IPR000794">
    <property type="entry name" value="Beta-ketoacyl_synthase"/>
</dbReference>
<protein>
    <recommendedName>
        <fullName evidence="4 14">3-oxoacyl-[acyl-carrier-protein] synthase 2</fullName>
        <ecNumber evidence="3 14">2.3.1.179</ecNumber>
    </recommendedName>
</protein>
<dbReference type="PIRSF" id="PIRSF000447">
    <property type="entry name" value="KAS_II"/>
    <property type="match status" value="1"/>
</dbReference>
<evidence type="ECO:0000256" key="14">
    <source>
        <dbReference type="PIRNR" id="PIRNR000447"/>
    </source>
</evidence>
<dbReference type="PANTHER" id="PTHR11712">
    <property type="entry name" value="POLYKETIDE SYNTHASE-RELATED"/>
    <property type="match status" value="1"/>
</dbReference>
<organism evidence="17 18">
    <name type="scientific">Paenibacillus macquariensis</name>
    <dbReference type="NCBI Taxonomy" id="948756"/>
    <lineage>
        <taxon>Bacteria</taxon>
        <taxon>Bacillati</taxon>
        <taxon>Bacillota</taxon>
        <taxon>Bacilli</taxon>
        <taxon>Bacillales</taxon>
        <taxon>Paenibacillaceae</taxon>
        <taxon>Paenibacillus</taxon>
    </lineage>
</organism>
<keyword evidence="7" id="KW-0276">Fatty acid metabolism</keyword>
<evidence type="ECO:0000256" key="1">
    <source>
        <dbReference type="ARBA" id="ARBA00005194"/>
    </source>
</evidence>
<dbReference type="PANTHER" id="PTHR11712:SF336">
    <property type="entry name" value="3-OXOACYL-[ACYL-CARRIER-PROTEIN] SYNTHASE, MITOCHONDRIAL"/>
    <property type="match status" value="1"/>
</dbReference>
<evidence type="ECO:0000313" key="17">
    <source>
        <dbReference type="EMBL" id="SIR06833.1"/>
    </source>
</evidence>
<evidence type="ECO:0000256" key="5">
    <source>
        <dbReference type="ARBA" id="ARBA00022516"/>
    </source>
</evidence>
<gene>
    <name evidence="17" type="ORF">SAMN05421578_106252</name>
</gene>
<comment type="catalytic activity">
    <reaction evidence="12 14">
        <text>(9Z)-hexadecenoyl-[ACP] + malonyl-[ACP] + H(+) = 3-oxo-(11Z)-octadecenoyl-[ACP] + holo-[ACP] + CO2</text>
        <dbReference type="Rhea" id="RHEA:55040"/>
        <dbReference type="Rhea" id="RHEA-COMP:9623"/>
        <dbReference type="Rhea" id="RHEA-COMP:9685"/>
        <dbReference type="Rhea" id="RHEA-COMP:10800"/>
        <dbReference type="Rhea" id="RHEA-COMP:14074"/>
        <dbReference type="ChEBI" id="CHEBI:15378"/>
        <dbReference type="ChEBI" id="CHEBI:16526"/>
        <dbReference type="ChEBI" id="CHEBI:64479"/>
        <dbReference type="ChEBI" id="CHEBI:78449"/>
        <dbReference type="ChEBI" id="CHEBI:83989"/>
        <dbReference type="ChEBI" id="CHEBI:138538"/>
        <dbReference type="EC" id="2.3.1.179"/>
    </reaction>
</comment>
<dbReference type="InterPro" id="IPR014031">
    <property type="entry name" value="Ketoacyl_synth_C"/>
</dbReference>
<evidence type="ECO:0000256" key="13">
    <source>
        <dbReference type="ARBA" id="ARBA00047659"/>
    </source>
</evidence>
<evidence type="ECO:0000256" key="15">
    <source>
        <dbReference type="RuleBase" id="RU003694"/>
    </source>
</evidence>
<proteinExistence type="inferred from homology"/>
<dbReference type="PROSITE" id="PS52004">
    <property type="entry name" value="KS3_2"/>
    <property type="match status" value="1"/>
</dbReference>
<dbReference type="NCBIfam" id="TIGR03150">
    <property type="entry name" value="fabF"/>
    <property type="match status" value="1"/>
</dbReference>
<evidence type="ECO:0000259" key="16">
    <source>
        <dbReference type="PROSITE" id="PS52004"/>
    </source>
</evidence>
<reference evidence="17 18" key="1">
    <citation type="submission" date="2017-01" db="EMBL/GenBank/DDBJ databases">
        <authorList>
            <person name="Varghese N."/>
            <person name="Submissions S."/>
        </authorList>
    </citation>
    <scope>NUCLEOTIDE SEQUENCE [LARGE SCALE GENOMIC DNA]</scope>
    <source>
        <strain evidence="17 18">ATCC 23464</strain>
    </source>
</reference>
<evidence type="ECO:0000256" key="10">
    <source>
        <dbReference type="ARBA" id="ARBA00023315"/>
    </source>
</evidence>
<evidence type="ECO:0000256" key="11">
    <source>
        <dbReference type="ARBA" id="ARBA00024006"/>
    </source>
</evidence>
<dbReference type="InterPro" id="IPR016039">
    <property type="entry name" value="Thiolase-like"/>
</dbReference>
<dbReference type="Pfam" id="PF00109">
    <property type="entry name" value="ketoacyl-synt"/>
    <property type="match status" value="1"/>
</dbReference>
<dbReference type="EMBL" id="FTNK01000006">
    <property type="protein sequence ID" value="SIR06833.1"/>
    <property type="molecule type" value="Genomic_DNA"/>
</dbReference>
<feature type="domain" description="Ketosynthase family 3 (KS3)" evidence="16">
    <location>
        <begin position="19"/>
        <end position="426"/>
    </location>
</feature>
<keyword evidence="8" id="KW-0443">Lipid metabolism</keyword>
<accession>A0ABY1K027</accession>
<dbReference type="SMART" id="SM00825">
    <property type="entry name" value="PKS_KS"/>
    <property type="match status" value="1"/>
</dbReference>
<dbReference type="EC" id="2.3.1.179" evidence="3 14"/>
<comment type="function">
    <text evidence="11 14">Involved in the type II fatty acid elongation cycle. Catalyzes the elongation of a wide range of acyl-ACP by the addition of two carbons from malonyl-ACP to an acyl acceptor. Can efficiently catalyze the conversion of palmitoleoyl-ACP (cis-hexadec-9-enoyl-ACP) to cis-vaccenoyl-ACP (cis-octadec-11-enoyl-ACP), an essential step in the thermal regulation of fatty acid composition.</text>
</comment>
<evidence type="ECO:0000256" key="6">
    <source>
        <dbReference type="ARBA" id="ARBA00022679"/>
    </source>
</evidence>
<comment type="caution">
    <text evidence="17">The sequence shown here is derived from an EMBL/GenBank/DDBJ whole genome shotgun (WGS) entry which is preliminary data.</text>
</comment>